<reference evidence="2" key="1">
    <citation type="journal article" date="2023" name="G3 (Bethesda)">
        <title>A reference genome for the long-term kleptoplast-retaining sea slug Elysia crispata morphotype clarki.</title>
        <authorList>
            <person name="Eastman K.E."/>
            <person name="Pendleton A.L."/>
            <person name="Shaikh M.A."/>
            <person name="Suttiyut T."/>
            <person name="Ogas R."/>
            <person name="Tomko P."/>
            <person name="Gavelis G."/>
            <person name="Widhalm J.R."/>
            <person name="Wisecaver J.H."/>
        </authorList>
    </citation>
    <scope>NUCLEOTIDE SEQUENCE</scope>
    <source>
        <strain evidence="2">ECLA1</strain>
    </source>
</reference>
<dbReference type="EMBL" id="JAWDGP010000410">
    <property type="protein sequence ID" value="KAK3800871.1"/>
    <property type="molecule type" value="Genomic_DNA"/>
</dbReference>
<name>A0AAE1B8M3_9GAST</name>
<protein>
    <submittedName>
        <fullName evidence="2">Uncharacterized protein</fullName>
    </submittedName>
</protein>
<evidence type="ECO:0000313" key="3">
    <source>
        <dbReference type="Proteomes" id="UP001283361"/>
    </source>
</evidence>
<comment type="caution">
    <text evidence="2">The sequence shown here is derived from an EMBL/GenBank/DDBJ whole genome shotgun (WGS) entry which is preliminary data.</text>
</comment>
<keyword evidence="3" id="KW-1185">Reference proteome</keyword>
<accession>A0AAE1B8M3</accession>
<evidence type="ECO:0000313" key="2">
    <source>
        <dbReference type="EMBL" id="KAK3800871.1"/>
    </source>
</evidence>
<gene>
    <name evidence="2" type="ORF">RRG08_008625</name>
</gene>
<feature type="region of interest" description="Disordered" evidence="1">
    <location>
        <begin position="28"/>
        <end position="52"/>
    </location>
</feature>
<evidence type="ECO:0000256" key="1">
    <source>
        <dbReference type="SAM" id="MobiDB-lite"/>
    </source>
</evidence>
<sequence length="145" mass="16261">MCFSLPLNSRYVLPHIYSQSTPFRTAFSSFPSPPPPTPTIKDKARGKHSIHPDTDVCAGIRLSFQHRPRLRRVETEYCNPISLQSFPLAHAKLDSSTNPSVRPPQSIESIHTSSVKQTRRVVCALNRDADWQLITPPSPSPASRF</sequence>
<feature type="region of interest" description="Disordered" evidence="1">
    <location>
        <begin position="93"/>
        <end position="113"/>
    </location>
</feature>
<dbReference type="AlphaFoldDB" id="A0AAE1B8M3"/>
<organism evidence="2 3">
    <name type="scientific">Elysia crispata</name>
    <name type="common">lettuce slug</name>
    <dbReference type="NCBI Taxonomy" id="231223"/>
    <lineage>
        <taxon>Eukaryota</taxon>
        <taxon>Metazoa</taxon>
        <taxon>Spiralia</taxon>
        <taxon>Lophotrochozoa</taxon>
        <taxon>Mollusca</taxon>
        <taxon>Gastropoda</taxon>
        <taxon>Heterobranchia</taxon>
        <taxon>Euthyneura</taxon>
        <taxon>Panpulmonata</taxon>
        <taxon>Sacoglossa</taxon>
        <taxon>Placobranchoidea</taxon>
        <taxon>Plakobranchidae</taxon>
        <taxon>Elysia</taxon>
    </lineage>
</organism>
<dbReference type="Proteomes" id="UP001283361">
    <property type="component" value="Unassembled WGS sequence"/>
</dbReference>
<proteinExistence type="predicted"/>